<proteinExistence type="predicted"/>
<dbReference type="KEGG" id="cac:CA_C1058"/>
<sequence>MKKLLENYKVMISLISISLFILVKNTGQANFENFYLLYVVISIPITIFVGIKYRNIYATMLFTLMGPLLGISGLGMCHFKSDRESLAMGGLFIMTFILGDIVNYERIKKLGNKKEIEETRKGMSHRIIVLSLILIGLFYAVFIYKP</sequence>
<dbReference type="Proteomes" id="UP000000814">
    <property type="component" value="Chromosome"/>
</dbReference>
<keyword evidence="1" id="KW-1133">Transmembrane helix</keyword>
<dbReference type="PATRIC" id="fig|272562.8.peg.1267"/>
<dbReference type="EMBL" id="AE001437">
    <property type="protein sequence ID" value="AAK79034.1"/>
    <property type="molecule type" value="Genomic_DNA"/>
</dbReference>
<reference evidence="2 3" key="1">
    <citation type="journal article" date="2001" name="J. Bacteriol.">
        <title>Genome sequence and comparative analysis of the solvent-producing bacterium Clostridium acetobutylicum.</title>
        <authorList>
            <person name="Nolling J."/>
            <person name="Breton G."/>
            <person name="Omelchenko M.V."/>
            <person name="Makarova K.S."/>
            <person name="Zeng Q."/>
            <person name="Gibson R."/>
            <person name="Lee H.M."/>
            <person name="Dubois J."/>
            <person name="Qiu D."/>
            <person name="Hitti J."/>
            <person name="Wolf Y.I."/>
            <person name="Tatusov R.L."/>
            <person name="Sabathe F."/>
            <person name="Doucette-Stamm L."/>
            <person name="Soucaille P."/>
            <person name="Daly M.J."/>
            <person name="Bennett G.N."/>
            <person name="Koonin E.V."/>
            <person name="Smith D.R."/>
        </authorList>
    </citation>
    <scope>NUCLEOTIDE SEQUENCE [LARGE SCALE GENOMIC DNA]</scope>
    <source>
        <strain evidence="3">ATCC 824 / DSM 792 / JCM 1419 / LMG 5710 / VKM B-1787</strain>
    </source>
</reference>
<keyword evidence="3" id="KW-1185">Reference proteome</keyword>
<feature type="transmembrane region" description="Helical" evidence="1">
    <location>
        <begin position="7"/>
        <end position="23"/>
    </location>
</feature>
<accession>Q97K61</accession>
<dbReference type="AlphaFoldDB" id="Q97K61"/>
<feature type="transmembrane region" description="Helical" evidence="1">
    <location>
        <begin position="85"/>
        <end position="104"/>
    </location>
</feature>
<dbReference type="PIR" id="G97030">
    <property type="entry name" value="G97030"/>
</dbReference>
<evidence type="ECO:0000256" key="1">
    <source>
        <dbReference type="SAM" id="Phobius"/>
    </source>
</evidence>
<dbReference type="GeneID" id="44997571"/>
<dbReference type="RefSeq" id="WP_010964375.1">
    <property type="nucleotide sequence ID" value="NC_003030.1"/>
</dbReference>
<feature type="transmembrane region" description="Helical" evidence="1">
    <location>
        <begin position="125"/>
        <end position="144"/>
    </location>
</feature>
<keyword evidence="1" id="KW-0812">Transmembrane</keyword>
<feature type="transmembrane region" description="Helical" evidence="1">
    <location>
        <begin position="35"/>
        <end position="53"/>
    </location>
</feature>
<organism evidence="2 3">
    <name type="scientific">Clostridium acetobutylicum (strain ATCC 824 / DSM 792 / JCM 1419 / IAM 19013 / LMG 5710 / NBRC 13948 / NRRL B-527 / VKM B-1787 / 2291 / W)</name>
    <dbReference type="NCBI Taxonomy" id="272562"/>
    <lineage>
        <taxon>Bacteria</taxon>
        <taxon>Bacillati</taxon>
        <taxon>Bacillota</taxon>
        <taxon>Clostridia</taxon>
        <taxon>Eubacteriales</taxon>
        <taxon>Clostridiaceae</taxon>
        <taxon>Clostridium</taxon>
    </lineage>
</organism>
<feature type="transmembrane region" description="Helical" evidence="1">
    <location>
        <begin position="60"/>
        <end position="79"/>
    </location>
</feature>
<dbReference type="HOGENOM" id="CLU_1774105_0_0_9"/>
<keyword evidence="1" id="KW-0472">Membrane</keyword>
<name>Q97K61_CLOAB</name>
<dbReference type="STRING" id="272562.CA_C1058"/>
<evidence type="ECO:0000313" key="3">
    <source>
        <dbReference type="Proteomes" id="UP000000814"/>
    </source>
</evidence>
<gene>
    <name evidence="2" type="ordered locus">CA_C1058</name>
</gene>
<evidence type="ECO:0000313" key="2">
    <source>
        <dbReference type="EMBL" id="AAK79034.1"/>
    </source>
</evidence>
<protein>
    <submittedName>
        <fullName evidence="2">Predicted membrane protein</fullName>
    </submittedName>
</protein>